<proteinExistence type="predicted"/>
<dbReference type="PANTHER" id="PTHR33744">
    <property type="entry name" value="CARBOHYDRATE DIACID REGULATOR"/>
    <property type="match status" value="1"/>
</dbReference>
<name>A0A3N0B4G3_9ACTN</name>
<dbReference type="EMBL" id="QIBX01000001">
    <property type="protein sequence ID" value="RNL41982.1"/>
    <property type="molecule type" value="Genomic_DNA"/>
</dbReference>
<dbReference type="Gene3D" id="1.10.10.2840">
    <property type="entry name" value="PucR C-terminal helix-turn-helix domain"/>
    <property type="match status" value="1"/>
</dbReference>
<keyword evidence="3" id="KW-1185">Reference proteome</keyword>
<gene>
    <name evidence="2" type="ORF">DMP06_00820</name>
</gene>
<evidence type="ECO:0000313" key="3">
    <source>
        <dbReference type="Proteomes" id="UP000269591"/>
    </source>
</evidence>
<dbReference type="Gene3D" id="3.40.50.2300">
    <property type="match status" value="2"/>
</dbReference>
<evidence type="ECO:0000313" key="2">
    <source>
        <dbReference type="EMBL" id="RNL41982.1"/>
    </source>
</evidence>
<dbReference type="InterPro" id="IPR025736">
    <property type="entry name" value="PucR_C-HTH_dom"/>
</dbReference>
<protein>
    <submittedName>
        <fullName evidence="2">PucR family transcriptional regulator</fullName>
    </submittedName>
</protein>
<dbReference type="Pfam" id="PF13556">
    <property type="entry name" value="HTH_30"/>
    <property type="match status" value="1"/>
</dbReference>
<dbReference type="Proteomes" id="UP000269591">
    <property type="component" value="Unassembled WGS sequence"/>
</dbReference>
<dbReference type="AlphaFoldDB" id="A0A3N0B4G3"/>
<feature type="domain" description="PucR C-terminal helix-turn-helix" evidence="1">
    <location>
        <begin position="328"/>
        <end position="368"/>
    </location>
</feature>
<reference evidence="3" key="1">
    <citation type="submission" date="2018-05" db="EMBL/GenBank/DDBJ databases">
        <title>Genome Sequencing of selected type strains of the family Eggerthellaceae.</title>
        <authorList>
            <person name="Danylec N."/>
            <person name="Stoll D.A."/>
            <person name="Doetsch A."/>
            <person name="Huch M."/>
        </authorList>
    </citation>
    <scope>NUCLEOTIDE SEQUENCE [LARGE SCALE GENOMIC DNA]</scope>
    <source>
        <strain evidence="3">DSM 24851</strain>
    </source>
</reference>
<organism evidence="2 3">
    <name type="scientific">Slackia equolifaciens</name>
    <dbReference type="NCBI Taxonomy" id="498718"/>
    <lineage>
        <taxon>Bacteria</taxon>
        <taxon>Bacillati</taxon>
        <taxon>Actinomycetota</taxon>
        <taxon>Coriobacteriia</taxon>
        <taxon>Eggerthellales</taxon>
        <taxon>Eggerthellaceae</taxon>
        <taxon>Slackia</taxon>
    </lineage>
</organism>
<sequence length="395" mass="42948">MITVADIIALPAFSRIRLLAPIPHAGSRPVHNVGIMDVSPEYDGYNVYVPGEFIVTNLGFANGDSNEADTALIAMMTRGVSAIAIKTVYNPPITDRARKASEEFGVPVYIYDGAYHEMVAYQALDLIRRDEQESNKSEAIDELLAGRDGKAVRRAMYDIAGATGSSVRCVAIATTATEGKGADDFSLHAALGALRQALPDFVRSHSDVDSVFACRYHGVLLLFVSYDARVLGANSKAAIKDLVASIGPLSCGFGDEVPLTDGDLTVRQALALLELARERGVASLEWFDAQSDAFTLAAKQDRLFVRTSATYLSRLRDYDSANDSELEATAEAFVNSLGDIKVAADELFQHPNTVRYRLRKIKALMGMPEVSDRELMVFLTLVFLGRENEGEGPVR</sequence>
<dbReference type="OrthoDB" id="3190266at2"/>
<comment type="caution">
    <text evidence="2">The sequence shown here is derived from an EMBL/GenBank/DDBJ whole genome shotgun (WGS) entry which is preliminary data.</text>
</comment>
<dbReference type="PANTHER" id="PTHR33744:SF17">
    <property type="entry name" value="CONSERVED PROTEIN"/>
    <property type="match status" value="1"/>
</dbReference>
<dbReference type="InterPro" id="IPR042070">
    <property type="entry name" value="PucR_C-HTH_sf"/>
</dbReference>
<dbReference type="InterPro" id="IPR051448">
    <property type="entry name" value="CdaR-like_regulators"/>
</dbReference>
<dbReference type="RefSeq" id="WP_123207843.1">
    <property type="nucleotide sequence ID" value="NZ_JBHTHO010000004.1"/>
</dbReference>
<accession>A0A3N0B4G3</accession>
<evidence type="ECO:0000259" key="1">
    <source>
        <dbReference type="Pfam" id="PF13556"/>
    </source>
</evidence>